<feature type="domain" description="O-methyltransferase C-terminal" evidence="5">
    <location>
        <begin position="152"/>
        <end position="367"/>
    </location>
</feature>
<protein>
    <submittedName>
        <fullName evidence="7">Tricetin 3',4',5'-O-trimethyltransferase</fullName>
        <ecNumber evidence="7">2.1.1.76</ecNumber>
    </submittedName>
</protein>
<dbReference type="GO" id="GO:0030755">
    <property type="term" value="F:quercetin 3-O-methyltransferase activity"/>
    <property type="evidence" value="ECO:0007669"/>
    <property type="project" value="UniProtKB-EC"/>
</dbReference>
<sequence>MVSAAAESDQEQKKLERPMAFVDPEEEAYLHAMQLVSFSALPMTLKVATELGLLQLISAAVPNHHLSSDDLAALLRPSDPLFASSMIDRILQLLASYSVLTVSHSADAVDGRSVRRYSAAPVCKYLAPSIDGAASIAGITLLLQDKILMENWYYLKDSILRGRSDQTTSSSPFEMAYGMNMFEYCGRDRRFNSLFNEGMRGNSAIIMNKVLHGRHSCGTFDDVRVLVDVGGGLGATLSMITARHPHILGINFDLPHVVSQAPPLPGVDHIGGDMFEQVPDGDAILLKWILHDWSDEQSVNVLKNCYKALPANGKVLILEYILPDSPEPTREAQVVFHADLMMLAHNPGGKERTEKEFKDLADRSGFSRFKANFIFANAWIIELQK</sequence>
<reference evidence="7 8" key="1">
    <citation type="journal article" date="2017" name="Nature">
        <title>The Apostasia genome and the evolution of orchids.</title>
        <authorList>
            <person name="Zhang G.Q."/>
            <person name="Liu K.W."/>
            <person name="Li Z."/>
            <person name="Lohaus R."/>
            <person name="Hsiao Y.Y."/>
            <person name="Niu S.C."/>
            <person name="Wang J.Y."/>
            <person name="Lin Y.C."/>
            <person name="Xu Q."/>
            <person name="Chen L.J."/>
            <person name="Yoshida K."/>
            <person name="Fujiwara S."/>
            <person name="Wang Z.W."/>
            <person name="Zhang Y.Q."/>
            <person name="Mitsuda N."/>
            <person name="Wang M."/>
            <person name="Liu G.H."/>
            <person name="Pecoraro L."/>
            <person name="Huang H.X."/>
            <person name="Xiao X.J."/>
            <person name="Lin M."/>
            <person name="Wu X.Y."/>
            <person name="Wu W.L."/>
            <person name="Chen Y.Y."/>
            <person name="Chang S.B."/>
            <person name="Sakamoto S."/>
            <person name="Ohme-Takagi M."/>
            <person name="Yagi M."/>
            <person name="Zeng S.J."/>
            <person name="Shen C.Y."/>
            <person name="Yeh C.M."/>
            <person name="Luo Y.B."/>
            <person name="Tsai W.C."/>
            <person name="Van de Peer Y."/>
            <person name="Liu Z.J."/>
        </authorList>
    </citation>
    <scope>NUCLEOTIDE SEQUENCE [LARGE SCALE GENOMIC DNA]</scope>
    <source>
        <strain evidence="8">cv. Shenzhen</strain>
        <tissue evidence="7">Stem</tissue>
    </source>
</reference>
<feature type="domain" description="O-methyltransferase dimerisation" evidence="6">
    <location>
        <begin position="33"/>
        <end position="127"/>
    </location>
</feature>
<dbReference type="FunFam" id="3.40.50.150:FF:000061">
    <property type="entry name" value="Caffeic acid O-methyltransferase"/>
    <property type="match status" value="1"/>
</dbReference>
<evidence type="ECO:0000256" key="2">
    <source>
        <dbReference type="ARBA" id="ARBA00022679"/>
    </source>
</evidence>
<dbReference type="PROSITE" id="PS51683">
    <property type="entry name" value="SAM_OMT_II"/>
    <property type="match status" value="1"/>
</dbReference>
<dbReference type="InterPro" id="IPR036388">
    <property type="entry name" value="WH-like_DNA-bd_sf"/>
</dbReference>
<dbReference type="InterPro" id="IPR016461">
    <property type="entry name" value="COMT-like"/>
</dbReference>
<gene>
    <name evidence="7" type="primary">OMT2</name>
    <name evidence="7" type="ORF">AXF42_Ash015466</name>
</gene>
<proteinExistence type="predicted"/>
<keyword evidence="2 7" id="KW-0808">Transferase</keyword>
<organism evidence="7 8">
    <name type="scientific">Apostasia shenzhenica</name>
    <dbReference type="NCBI Taxonomy" id="1088818"/>
    <lineage>
        <taxon>Eukaryota</taxon>
        <taxon>Viridiplantae</taxon>
        <taxon>Streptophyta</taxon>
        <taxon>Embryophyta</taxon>
        <taxon>Tracheophyta</taxon>
        <taxon>Spermatophyta</taxon>
        <taxon>Magnoliopsida</taxon>
        <taxon>Liliopsida</taxon>
        <taxon>Asparagales</taxon>
        <taxon>Orchidaceae</taxon>
        <taxon>Apostasioideae</taxon>
        <taxon>Apostasia</taxon>
    </lineage>
</organism>
<evidence type="ECO:0000256" key="4">
    <source>
        <dbReference type="PIRSR" id="PIRSR005739-1"/>
    </source>
</evidence>
<name>A0A2H9ZSA4_9ASPA</name>
<dbReference type="InterPro" id="IPR036390">
    <property type="entry name" value="WH_DNA-bd_sf"/>
</dbReference>
<dbReference type="Gene3D" id="1.10.10.10">
    <property type="entry name" value="Winged helix-like DNA-binding domain superfamily/Winged helix DNA-binding domain"/>
    <property type="match status" value="1"/>
</dbReference>
<dbReference type="GO" id="GO:0046983">
    <property type="term" value="F:protein dimerization activity"/>
    <property type="evidence" value="ECO:0007669"/>
    <property type="project" value="InterPro"/>
</dbReference>
<keyword evidence="3" id="KW-0949">S-adenosyl-L-methionine</keyword>
<dbReference type="SUPFAM" id="SSF46785">
    <property type="entry name" value="Winged helix' DNA-binding domain"/>
    <property type="match status" value="1"/>
</dbReference>
<dbReference type="Pfam" id="PF08100">
    <property type="entry name" value="Dimerisation"/>
    <property type="match status" value="1"/>
</dbReference>
<evidence type="ECO:0000256" key="1">
    <source>
        <dbReference type="ARBA" id="ARBA00022603"/>
    </source>
</evidence>
<keyword evidence="1 7" id="KW-0489">Methyltransferase</keyword>
<dbReference type="GO" id="GO:0008171">
    <property type="term" value="F:O-methyltransferase activity"/>
    <property type="evidence" value="ECO:0007669"/>
    <property type="project" value="InterPro"/>
</dbReference>
<dbReference type="PANTHER" id="PTHR11746">
    <property type="entry name" value="O-METHYLTRANSFERASE"/>
    <property type="match status" value="1"/>
</dbReference>
<dbReference type="InterPro" id="IPR001077">
    <property type="entry name" value="COMT_C"/>
</dbReference>
<dbReference type="Pfam" id="PF00891">
    <property type="entry name" value="Methyltransf_2"/>
    <property type="match status" value="1"/>
</dbReference>
<dbReference type="AlphaFoldDB" id="A0A2H9ZSA4"/>
<evidence type="ECO:0000259" key="6">
    <source>
        <dbReference type="Pfam" id="PF08100"/>
    </source>
</evidence>
<evidence type="ECO:0000313" key="7">
    <source>
        <dbReference type="EMBL" id="PKA46173.1"/>
    </source>
</evidence>
<feature type="active site" description="Proton acceptor" evidence="4">
    <location>
        <position position="291"/>
    </location>
</feature>
<dbReference type="Proteomes" id="UP000236161">
    <property type="component" value="Unassembled WGS sequence"/>
</dbReference>
<dbReference type="OrthoDB" id="728759at2759"/>
<dbReference type="EC" id="2.1.1.76" evidence="7"/>
<evidence type="ECO:0000259" key="5">
    <source>
        <dbReference type="Pfam" id="PF00891"/>
    </source>
</evidence>
<accession>A0A2H9ZSA4</accession>
<dbReference type="SUPFAM" id="SSF53335">
    <property type="entry name" value="S-adenosyl-L-methionine-dependent methyltransferases"/>
    <property type="match status" value="1"/>
</dbReference>
<evidence type="ECO:0000256" key="3">
    <source>
        <dbReference type="ARBA" id="ARBA00022691"/>
    </source>
</evidence>
<keyword evidence="8" id="KW-1185">Reference proteome</keyword>
<dbReference type="STRING" id="1088818.A0A2H9ZSA4"/>
<dbReference type="Gene3D" id="3.40.50.150">
    <property type="entry name" value="Vaccinia Virus protein VP39"/>
    <property type="match status" value="1"/>
</dbReference>
<dbReference type="FunFam" id="1.10.10.10:FF:000357">
    <property type="entry name" value="Caffeic acid 3-O-methyltransferase"/>
    <property type="match status" value="1"/>
</dbReference>
<dbReference type="InterPro" id="IPR012967">
    <property type="entry name" value="COMT_dimerisation"/>
</dbReference>
<dbReference type="PIRSF" id="PIRSF005739">
    <property type="entry name" value="O-mtase"/>
    <property type="match status" value="1"/>
</dbReference>
<dbReference type="EMBL" id="KZ454427">
    <property type="protein sequence ID" value="PKA46173.1"/>
    <property type="molecule type" value="Genomic_DNA"/>
</dbReference>
<dbReference type="InterPro" id="IPR029063">
    <property type="entry name" value="SAM-dependent_MTases_sf"/>
</dbReference>
<evidence type="ECO:0000313" key="8">
    <source>
        <dbReference type="Proteomes" id="UP000236161"/>
    </source>
</evidence>
<dbReference type="GO" id="GO:0032259">
    <property type="term" value="P:methylation"/>
    <property type="evidence" value="ECO:0007669"/>
    <property type="project" value="UniProtKB-KW"/>
</dbReference>